<evidence type="ECO:0008006" key="4">
    <source>
        <dbReference type="Google" id="ProtNLM"/>
    </source>
</evidence>
<reference evidence="2" key="1">
    <citation type="submission" date="2021-01" db="EMBL/GenBank/DDBJ databases">
        <authorList>
            <person name="Li R."/>
            <person name="Bekaert M."/>
        </authorList>
    </citation>
    <scope>NUCLEOTIDE SEQUENCE</scope>
    <source>
        <strain evidence="2">Farmed</strain>
    </source>
</reference>
<name>A0A812BKG9_ACAPH</name>
<sequence>MDQRKKKCLDSIHMKKNLTLVNSIILFPPQTSILHRQPNDVLIDFIQNCRYQRVATDHVLIWRGKFEQSYCLIMKGSVSLHLDGAQTREDLSSASAHPSKELDVADTSAFETLRSVSSTGKPPEESTTSDVVTGSGEGQKKVGHRPKLGKFIISYVPSLSLHFSFSLNIPAGAGESLFDCSLLIDVKPVGVTAICDKPTYLLLLENDFVSNEFRVTSIIPQASFSTEAYFRSFGVSDREKKVTRRPA</sequence>
<proteinExistence type="predicted"/>
<keyword evidence="3" id="KW-1185">Reference proteome</keyword>
<feature type="region of interest" description="Disordered" evidence="1">
    <location>
        <begin position="114"/>
        <end position="142"/>
    </location>
</feature>
<evidence type="ECO:0000313" key="2">
    <source>
        <dbReference type="EMBL" id="CAE1231976.1"/>
    </source>
</evidence>
<accession>A0A812BKG9</accession>
<gene>
    <name evidence="2" type="ORF">SPHA_18299</name>
</gene>
<organism evidence="2 3">
    <name type="scientific">Acanthosepion pharaonis</name>
    <name type="common">Pharaoh cuttlefish</name>
    <name type="synonym">Sepia pharaonis</name>
    <dbReference type="NCBI Taxonomy" id="158019"/>
    <lineage>
        <taxon>Eukaryota</taxon>
        <taxon>Metazoa</taxon>
        <taxon>Spiralia</taxon>
        <taxon>Lophotrochozoa</taxon>
        <taxon>Mollusca</taxon>
        <taxon>Cephalopoda</taxon>
        <taxon>Coleoidea</taxon>
        <taxon>Decapodiformes</taxon>
        <taxon>Sepiida</taxon>
        <taxon>Sepiina</taxon>
        <taxon>Sepiidae</taxon>
        <taxon>Acanthosepion</taxon>
    </lineage>
</organism>
<dbReference type="AlphaFoldDB" id="A0A812BKG9"/>
<feature type="compositionally biased region" description="Polar residues" evidence="1">
    <location>
        <begin position="114"/>
        <end position="132"/>
    </location>
</feature>
<comment type="caution">
    <text evidence="2">The sequence shown here is derived from an EMBL/GenBank/DDBJ whole genome shotgun (WGS) entry which is preliminary data.</text>
</comment>
<evidence type="ECO:0000256" key="1">
    <source>
        <dbReference type="SAM" id="MobiDB-lite"/>
    </source>
</evidence>
<evidence type="ECO:0000313" key="3">
    <source>
        <dbReference type="Proteomes" id="UP000597762"/>
    </source>
</evidence>
<dbReference type="InterPro" id="IPR018490">
    <property type="entry name" value="cNMP-bd_dom_sf"/>
</dbReference>
<dbReference type="SUPFAM" id="SSF51206">
    <property type="entry name" value="cAMP-binding domain-like"/>
    <property type="match status" value="1"/>
</dbReference>
<protein>
    <recommendedName>
        <fullName evidence="4">Cyclic nucleotide-binding domain-containing protein</fullName>
    </recommendedName>
</protein>
<dbReference type="EMBL" id="CAHIKZ030000660">
    <property type="protein sequence ID" value="CAE1231976.1"/>
    <property type="molecule type" value="Genomic_DNA"/>
</dbReference>
<dbReference type="Proteomes" id="UP000597762">
    <property type="component" value="Unassembled WGS sequence"/>
</dbReference>